<dbReference type="SUPFAM" id="SSF52540">
    <property type="entry name" value="P-loop containing nucleoside triphosphate hydrolases"/>
    <property type="match status" value="1"/>
</dbReference>
<reference evidence="2" key="1">
    <citation type="submission" date="2013-06" db="EMBL/GenBank/DDBJ databases">
        <authorList>
            <person name="Weinstock G."/>
            <person name="Sodergren E."/>
            <person name="Clifton S."/>
            <person name="Fulton L."/>
            <person name="Fulton B."/>
            <person name="Courtney L."/>
            <person name="Fronick C."/>
            <person name="Harrison M."/>
            <person name="Strong C."/>
            <person name="Farmer C."/>
            <person name="Delahaunty K."/>
            <person name="Markovic C."/>
            <person name="Hall O."/>
            <person name="Minx P."/>
            <person name="Tomlinson C."/>
            <person name="Mitreva M."/>
            <person name="Nelson J."/>
            <person name="Hou S."/>
            <person name="Wollam A."/>
            <person name="Pepin K.H."/>
            <person name="Johnson M."/>
            <person name="Bhonagiri V."/>
            <person name="Nash W.E."/>
            <person name="Warren W."/>
            <person name="Chinwalla A."/>
            <person name="Mardis E.R."/>
            <person name="Wilson R.K."/>
        </authorList>
    </citation>
    <scope>NUCLEOTIDE SEQUENCE [LARGE SCALE GENOMIC DNA]</scope>
    <source>
        <strain evidence="2">ATCC 49176</strain>
    </source>
</reference>
<organism evidence="2 3">
    <name type="scientific">Abiotrophia defectiva ATCC 49176</name>
    <dbReference type="NCBI Taxonomy" id="592010"/>
    <lineage>
        <taxon>Bacteria</taxon>
        <taxon>Bacillati</taxon>
        <taxon>Bacillota</taxon>
        <taxon>Bacilli</taxon>
        <taxon>Lactobacillales</taxon>
        <taxon>Aerococcaceae</taxon>
        <taxon>Abiotrophia</taxon>
    </lineage>
</organism>
<dbReference type="Pfam" id="PF09848">
    <property type="entry name" value="SLFN-g3_helicase"/>
    <property type="match status" value="1"/>
</dbReference>
<dbReference type="InterPro" id="IPR035901">
    <property type="entry name" value="GIY-YIG_endonuc_sf"/>
</dbReference>
<evidence type="ECO:0000313" key="3">
    <source>
        <dbReference type="Proteomes" id="UP000019050"/>
    </source>
</evidence>
<evidence type="ECO:0000313" key="2">
    <source>
        <dbReference type="EMBL" id="ESK64896.1"/>
    </source>
</evidence>
<dbReference type="GeneID" id="84817353"/>
<dbReference type="OrthoDB" id="3193269at2"/>
<accession>W1Q1L6</accession>
<dbReference type="EMBL" id="ACIN03000016">
    <property type="protein sequence ID" value="ESK64896.1"/>
    <property type="molecule type" value="Genomic_DNA"/>
</dbReference>
<dbReference type="STRING" id="592010.GCWU000182_001829"/>
<protein>
    <submittedName>
        <fullName evidence="2">GIY-YIG catalytic domain protein</fullName>
    </submittedName>
</protein>
<dbReference type="HOGENOM" id="CLU_009521_0_0_9"/>
<dbReference type="AlphaFoldDB" id="W1Q1L6"/>
<gene>
    <name evidence="2" type="ORF">GCWU000182_001829</name>
</gene>
<dbReference type="RefSeq" id="WP_023392446.1">
    <property type="nucleotide sequence ID" value="NZ_KI535341.1"/>
</dbReference>
<dbReference type="PROSITE" id="PS50164">
    <property type="entry name" value="GIY_YIG"/>
    <property type="match status" value="1"/>
</dbReference>
<dbReference type="Gene3D" id="3.40.50.300">
    <property type="entry name" value="P-loop containing nucleotide triphosphate hydrolases"/>
    <property type="match status" value="1"/>
</dbReference>
<dbReference type="InterPro" id="IPR018647">
    <property type="entry name" value="SLFN_3-like_DNA/RNA_helicase"/>
</dbReference>
<comment type="caution">
    <text evidence="2">The sequence shown here is derived from an EMBL/GenBank/DDBJ whole genome shotgun (WGS) entry which is preliminary data.</text>
</comment>
<dbReference type="eggNOG" id="COG3410">
    <property type="taxonomic scope" value="Bacteria"/>
</dbReference>
<feature type="domain" description="GIY-YIG" evidence="1">
    <location>
        <begin position="26"/>
        <end position="102"/>
    </location>
</feature>
<dbReference type="Proteomes" id="UP000019050">
    <property type="component" value="Unassembled WGS sequence"/>
</dbReference>
<proteinExistence type="predicted"/>
<evidence type="ECO:0000259" key="1">
    <source>
        <dbReference type="PROSITE" id="PS50164"/>
    </source>
</evidence>
<dbReference type="Gene3D" id="3.40.1440.10">
    <property type="entry name" value="GIY-YIG endonuclease"/>
    <property type="match status" value="1"/>
</dbReference>
<keyword evidence="3" id="KW-1185">Reference proteome</keyword>
<dbReference type="CDD" id="cd10439">
    <property type="entry name" value="GIY-YIG_COG3410"/>
    <property type="match status" value="1"/>
</dbReference>
<sequence>MADFILEEVRFDKDSIGQITEELLTNYPIIYILHNTDKRRPDAYIGETDQMPKRMKAHLKDLRRCKMTQTLLIGNQDFHKSATYDFETKLINYFLADEKYKLQNRSQTKQKKTANYANKAYFQQELFPRLWETLRAKNLVNHTIDEIENKDIFKLSPFKTLSTAQQAIKDEVLNFSQQALSDNQHHLFLIEGEAGTGKSVVLSAIMHRLADLAADKSSPFHGVKSRLLVNHSEMLKTYKAIAAGLPNLKKNSFDKPTPFINKGQEVDIVLIDEAHLLLSQSDAYNNFRQDNHLSEILKLAKIVVCIFDSKQVLKVKSHWDKERLSAVIGSELKLHHFHLTDQFRMQGAGAVIDWIDDLVDQRRLSPWPERDGFDFQVVADPSRFKDMIWEKDQILGLSRIIGTFDYEHKKDGNSYLVDPGGINLPWNSTVDNKTWAERPETIREVGSIYTIQGFDLNYAGVVIGPSVDYDPEMDRIVVDPNRYMDRGAKVRRADMDDDTYAQALEQMILNSLNVLLKRGVKGLYLYAVNPRLRDKLLALQAATKSTEE</sequence>
<dbReference type="InterPro" id="IPR000305">
    <property type="entry name" value="GIY-YIG_endonuc"/>
</dbReference>
<dbReference type="InterPro" id="IPR027417">
    <property type="entry name" value="P-loop_NTPase"/>
</dbReference>
<name>W1Q1L6_ABIDE</name>